<dbReference type="EMBL" id="LLXL01003843">
    <property type="protein sequence ID" value="PKK58098.1"/>
    <property type="molecule type" value="Genomic_DNA"/>
</dbReference>
<feature type="domain" description="RING-type" evidence="3">
    <location>
        <begin position="92"/>
        <end position="134"/>
    </location>
</feature>
<organism evidence="4 5">
    <name type="scientific">Rhizophagus irregularis</name>
    <dbReference type="NCBI Taxonomy" id="588596"/>
    <lineage>
        <taxon>Eukaryota</taxon>
        <taxon>Fungi</taxon>
        <taxon>Fungi incertae sedis</taxon>
        <taxon>Mucoromycota</taxon>
        <taxon>Glomeromycotina</taxon>
        <taxon>Glomeromycetes</taxon>
        <taxon>Glomerales</taxon>
        <taxon>Glomeraceae</taxon>
        <taxon>Rhizophagus</taxon>
    </lineage>
</organism>
<sequence>MTKCTLASKIADYESDKWTGIKNQESSVNTEATTVDEINIGPISNTQSREESSISESERPSLIRYKNLGYNIPKSLNDKTVSGIDFPELEPCSECNNDILTFPFREFTRLRCGHIFHRLCAEKKLMLNVPNPCPFLIVERIGTLALTNMMSERFILTSPSMRFLRTFTHPPPKPLIYLTCKYIVHYNCINNPQKLCPICLSTDMEIDDIETPQESEKNWWKKKTSSMLKQLIEELLIDNLGRSLEEINKSASSFLQLSEKIDHAETKNEEAS</sequence>
<dbReference type="Proteomes" id="UP000233469">
    <property type="component" value="Unassembled WGS sequence"/>
</dbReference>
<comment type="caution">
    <text evidence="4">The sequence shown here is derived from an EMBL/GenBank/DDBJ whole genome shotgun (WGS) entry which is preliminary data.</text>
</comment>
<name>A0A2N1M8Y5_9GLOM</name>
<dbReference type="VEuPathDB" id="FungiDB:RhiirFUN_005656"/>
<reference evidence="4 5" key="1">
    <citation type="submission" date="2016-04" db="EMBL/GenBank/DDBJ databases">
        <title>Genome analyses suggest a sexual origin of heterokaryosis in a supposedly ancient asexual fungus.</title>
        <authorList>
            <person name="Ropars J."/>
            <person name="Sedzielewska K."/>
            <person name="Noel J."/>
            <person name="Charron P."/>
            <person name="Farinelli L."/>
            <person name="Marton T."/>
            <person name="Kruger M."/>
            <person name="Pelin A."/>
            <person name="Brachmann A."/>
            <person name="Corradi N."/>
        </authorList>
    </citation>
    <scope>NUCLEOTIDE SEQUENCE [LARGE SCALE GENOMIC DNA]</scope>
    <source>
        <strain evidence="4 5">C2</strain>
    </source>
</reference>
<accession>A0A2N1M8Y5</accession>
<feature type="compositionally biased region" description="Basic and acidic residues" evidence="2">
    <location>
        <begin position="48"/>
        <end position="58"/>
    </location>
</feature>
<reference evidence="4 5" key="2">
    <citation type="submission" date="2017-10" db="EMBL/GenBank/DDBJ databases">
        <title>Extensive intraspecific genome diversity in a model arbuscular mycorrhizal fungus.</title>
        <authorList>
            <person name="Chen E.C.H."/>
            <person name="Morin E."/>
            <person name="Baudet D."/>
            <person name="Noel J."/>
            <person name="Ndikumana S."/>
            <person name="Charron P."/>
            <person name="St-Onge C."/>
            <person name="Giorgi J."/>
            <person name="Grigoriev I.V."/>
            <person name="Roux C."/>
            <person name="Martin F.M."/>
            <person name="Corradi N."/>
        </authorList>
    </citation>
    <scope>NUCLEOTIDE SEQUENCE [LARGE SCALE GENOMIC DNA]</scope>
    <source>
        <strain evidence="4 5">C2</strain>
    </source>
</reference>
<dbReference type="InterPro" id="IPR001841">
    <property type="entry name" value="Znf_RING"/>
</dbReference>
<keyword evidence="1" id="KW-0862">Zinc</keyword>
<dbReference type="SUPFAM" id="SSF57850">
    <property type="entry name" value="RING/U-box"/>
    <property type="match status" value="1"/>
</dbReference>
<protein>
    <recommendedName>
        <fullName evidence="3">RING-type domain-containing protein</fullName>
    </recommendedName>
</protein>
<feature type="region of interest" description="Disordered" evidence="2">
    <location>
        <begin position="26"/>
        <end position="58"/>
    </location>
</feature>
<dbReference type="GO" id="GO:0008270">
    <property type="term" value="F:zinc ion binding"/>
    <property type="evidence" value="ECO:0007669"/>
    <property type="project" value="UniProtKB-KW"/>
</dbReference>
<evidence type="ECO:0000256" key="1">
    <source>
        <dbReference type="PROSITE-ProRule" id="PRU00175"/>
    </source>
</evidence>
<dbReference type="AlphaFoldDB" id="A0A2N1M8Y5"/>
<dbReference type="PROSITE" id="PS50089">
    <property type="entry name" value="ZF_RING_2"/>
    <property type="match status" value="1"/>
</dbReference>
<dbReference type="VEuPathDB" id="FungiDB:RhiirA1_475483"/>
<proteinExistence type="predicted"/>
<keyword evidence="1" id="KW-0863">Zinc-finger</keyword>
<evidence type="ECO:0000313" key="5">
    <source>
        <dbReference type="Proteomes" id="UP000233469"/>
    </source>
</evidence>
<dbReference type="VEuPathDB" id="FungiDB:FUN_012586"/>
<evidence type="ECO:0000256" key="2">
    <source>
        <dbReference type="SAM" id="MobiDB-lite"/>
    </source>
</evidence>
<evidence type="ECO:0000313" key="4">
    <source>
        <dbReference type="EMBL" id="PKK58098.1"/>
    </source>
</evidence>
<gene>
    <name evidence="4" type="ORF">RhiirC2_796864</name>
</gene>
<keyword evidence="1" id="KW-0479">Metal-binding</keyword>
<evidence type="ECO:0000259" key="3">
    <source>
        <dbReference type="PROSITE" id="PS50089"/>
    </source>
</evidence>